<accession>A0AAE9XCD8</accession>
<dbReference type="InterPro" id="IPR002641">
    <property type="entry name" value="PNPLA_dom"/>
</dbReference>
<feature type="short sequence motif" description="DGA/G" evidence="4">
    <location>
        <begin position="323"/>
        <end position="325"/>
    </location>
</feature>
<protein>
    <submittedName>
        <fullName evidence="6">Patatin-like phospholipase family protein</fullName>
    </submittedName>
</protein>
<evidence type="ECO:0000256" key="3">
    <source>
        <dbReference type="ARBA" id="ARBA00023098"/>
    </source>
</evidence>
<dbReference type="InterPro" id="IPR050301">
    <property type="entry name" value="NTE"/>
</dbReference>
<keyword evidence="1 4" id="KW-0378">Hydrolase</keyword>
<evidence type="ECO:0000256" key="1">
    <source>
        <dbReference type="ARBA" id="ARBA00022801"/>
    </source>
</evidence>
<feature type="short sequence motif" description="GXGXXG" evidence="4">
    <location>
        <begin position="155"/>
        <end position="160"/>
    </location>
</feature>
<dbReference type="PANTHER" id="PTHR14226">
    <property type="entry name" value="NEUROPATHY TARGET ESTERASE/SWISS CHEESE D.MELANOGASTER"/>
    <property type="match status" value="1"/>
</dbReference>
<keyword evidence="3 4" id="KW-0443">Lipid metabolism</keyword>
<dbReference type="CDD" id="cd07209">
    <property type="entry name" value="Pat_hypo_Ecoli_Z1214_like"/>
    <property type="match status" value="1"/>
</dbReference>
<name>A0AAE9XCD8_9ENTE</name>
<feature type="domain" description="PNPLA" evidence="5">
    <location>
        <begin position="151"/>
        <end position="336"/>
    </location>
</feature>
<feature type="active site" description="Proton acceptor" evidence="4">
    <location>
        <position position="323"/>
    </location>
</feature>
<sequence>MKYNVIEPLHFYSYHEFVKFSNQANELFPIRGYREKARSEALQQYRKPNANQSSYLISYNHNCLLFLSFERKGNVAIVTDCLYQPNHSHASASLPEWLDRIDGIFRYFNITRYQMYLKNVLVDSERLFDEVVNDTEGVVCVRHVSRTKTAMVLGGGGARGAYQLGIWQYFRENKLTYDIVTGASVGALNGALMVQNDWEKAQAMWHQIETTDVFDISMLPAEEMSDISNLLDGMKTMATKAVLNQGISTEPLYQYVKGLLNHKRLTCGKPSLWLTATHLLTMQERVVHLNACDSEKRVDWLLASASFFPALAPHQIDGEYYVDGGYRNNIPVDIAVKEGANQLFVIDVKGPGVTKKYDVPLTITPIVLKSPWLLGNMLLFDTRRAKWNQQLGYLELKRVIEKKAGFWYTFDVEVLSEEYLQMNRELVRKIKTFIPVERLSSKKMHIVYERLRIVYMSKVSAYNLGWVILELTGRLYGLDPTTYYSVESFCQMLLARLSQETSRNAPAGLYSLPEWLTHYRQKKSAMSEEAQVARWLTRFRQENWQKDWLEMGLFMQSDTFLIACLVWSLQ</sequence>
<evidence type="ECO:0000259" key="5">
    <source>
        <dbReference type="PROSITE" id="PS51635"/>
    </source>
</evidence>
<dbReference type="Pfam" id="PF01734">
    <property type="entry name" value="Patatin"/>
    <property type="match status" value="1"/>
</dbReference>
<dbReference type="PANTHER" id="PTHR14226:SF57">
    <property type="entry name" value="BLR7027 PROTEIN"/>
    <property type="match status" value="1"/>
</dbReference>
<evidence type="ECO:0000256" key="2">
    <source>
        <dbReference type="ARBA" id="ARBA00022963"/>
    </source>
</evidence>
<organism evidence="6 7">
    <name type="scientific">Vagococcus lutrae</name>
    <dbReference type="NCBI Taxonomy" id="81947"/>
    <lineage>
        <taxon>Bacteria</taxon>
        <taxon>Bacillati</taxon>
        <taxon>Bacillota</taxon>
        <taxon>Bacilli</taxon>
        <taxon>Lactobacillales</taxon>
        <taxon>Enterococcaceae</taxon>
        <taxon>Vagococcus</taxon>
    </lineage>
</organism>
<dbReference type="Gene3D" id="3.40.1090.10">
    <property type="entry name" value="Cytosolic phospholipase A2 catalytic domain"/>
    <property type="match status" value="2"/>
</dbReference>
<dbReference type="SUPFAM" id="SSF52151">
    <property type="entry name" value="FabD/lysophospholipase-like"/>
    <property type="match status" value="1"/>
</dbReference>
<reference evidence="6" key="1">
    <citation type="submission" date="2023-01" db="EMBL/GenBank/DDBJ databases">
        <title>Oxazolidinone resistance genes in florfenicol resistant enterococci from beef cattle and veal calves at slaughter.</title>
        <authorList>
            <person name="Biggel M."/>
        </authorList>
    </citation>
    <scope>NUCLEOTIDE SEQUENCE</scope>
    <source>
        <strain evidence="6">K204-1</strain>
    </source>
</reference>
<dbReference type="InterPro" id="IPR016035">
    <property type="entry name" value="Acyl_Trfase/lysoPLipase"/>
</dbReference>
<evidence type="ECO:0000313" key="6">
    <source>
        <dbReference type="EMBL" id="WCG21789.1"/>
    </source>
</evidence>
<feature type="short sequence motif" description="GXSXG" evidence="4">
    <location>
        <begin position="182"/>
        <end position="186"/>
    </location>
</feature>
<dbReference type="EMBL" id="CP116507">
    <property type="protein sequence ID" value="WCG21789.1"/>
    <property type="molecule type" value="Genomic_DNA"/>
</dbReference>
<dbReference type="Proteomes" id="UP001179600">
    <property type="component" value="Chromosome"/>
</dbReference>
<dbReference type="GO" id="GO:0016042">
    <property type="term" value="P:lipid catabolic process"/>
    <property type="evidence" value="ECO:0007669"/>
    <property type="project" value="UniProtKB-UniRule"/>
</dbReference>
<evidence type="ECO:0000313" key="7">
    <source>
        <dbReference type="Proteomes" id="UP001179600"/>
    </source>
</evidence>
<dbReference type="AlphaFoldDB" id="A0AAE9XCD8"/>
<keyword evidence="2 4" id="KW-0442">Lipid degradation</keyword>
<dbReference type="PROSITE" id="PS51635">
    <property type="entry name" value="PNPLA"/>
    <property type="match status" value="1"/>
</dbReference>
<feature type="active site" description="Nucleophile" evidence="4">
    <location>
        <position position="184"/>
    </location>
</feature>
<dbReference type="GO" id="GO:0016787">
    <property type="term" value="F:hydrolase activity"/>
    <property type="evidence" value="ECO:0007669"/>
    <property type="project" value="UniProtKB-UniRule"/>
</dbReference>
<evidence type="ECO:0000256" key="4">
    <source>
        <dbReference type="PROSITE-ProRule" id="PRU01161"/>
    </source>
</evidence>
<gene>
    <name evidence="6" type="ORF">PML95_05115</name>
</gene>
<proteinExistence type="predicted"/>
<dbReference type="RefSeq" id="WP_272162972.1">
    <property type="nucleotide sequence ID" value="NZ_CP116507.1"/>
</dbReference>